<dbReference type="InterPro" id="IPR006015">
    <property type="entry name" value="Universal_stress_UspA"/>
</dbReference>
<proteinExistence type="inferred from homology"/>
<feature type="domain" description="UspA" evidence="2">
    <location>
        <begin position="1"/>
        <end position="146"/>
    </location>
</feature>
<dbReference type="AlphaFoldDB" id="A0A1I6RMX8"/>
<dbReference type="RefSeq" id="WP_074977616.1">
    <property type="nucleotide sequence ID" value="NZ_FPAG01000003.1"/>
</dbReference>
<dbReference type="PANTHER" id="PTHR46268:SF6">
    <property type="entry name" value="UNIVERSAL STRESS PROTEIN UP12"/>
    <property type="match status" value="1"/>
</dbReference>
<organism evidence="3 4">
    <name type="scientific">Zhouia amylolytica</name>
    <dbReference type="NCBI Taxonomy" id="376730"/>
    <lineage>
        <taxon>Bacteria</taxon>
        <taxon>Pseudomonadati</taxon>
        <taxon>Bacteroidota</taxon>
        <taxon>Flavobacteriia</taxon>
        <taxon>Flavobacteriales</taxon>
        <taxon>Flavobacteriaceae</taxon>
        <taxon>Zhouia</taxon>
    </lineage>
</organism>
<gene>
    <name evidence="3" type="ORF">SAMN04487906_1182</name>
</gene>
<dbReference type="PRINTS" id="PR01438">
    <property type="entry name" value="UNVRSLSTRESS"/>
</dbReference>
<dbReference type="EMBL" id="FPAG01000003">
    <property type="protein sequence ID" value="SFS66067.1"/>
    <property type="molecule type" value="Genomic_DNA"/>
</dbReference>
<dbReference type="InterPro" id="IPR006016">
    <property type="entry name" value="UspA"/>
</dbReference>
<dbReference type="InterPro" id="IPR014729">
    <property type="entry name" value="Rossmann-like_a/b/a_fold"/>
</dbReference>
<evidence type="ECO:0000313" key="3">
    <source>
        <dbReference type="EMBL" id="SFS66067.1"/>
    </source>
</evidence>
<dbReference type="CDD" id="cd00293">
    <property type="entry name" value="USP-like"/>
    <property type="match status" value="1"/>
</dbReference>
<dbReference type="SUPFAM" id="SSF52402">
    <property type="entry name" value="Adenine nucleotide alpha hydrolases-like"/>
    <property type="match status" value="2"/>
</dbReference>
<accession>A0A1I6RMX8</accession>
<dbReference type="Gene3D" id="3.40.50.620">
    <property type="entry name" value="HUPs"/>
    <property type="match status" value="2"/>
</dbReference>
<dbReference type="Proteomes" id="UP000183209">
    <property type="component" value="Unassembled WGS sequence"/>
</dbReference>
<evidence type="ECO:0000313" key="4">
    <source>
        <dbReference type="Proteomes" id="UP000183209"/>
    </source>
</evidence>
<dbReference type="PANTHER" id="PTHR46268">
    <property type="entry name" value="STRESS RESPONSE PROTEIN NHAX"/>
    <property type="match status" value="1"/>
</dbReference>
<dbReference type="OrthoDB" id="9788959at2"/>
<protein>
    <submittedName>
        <fullName evidence="3">Nucleotide-binding universal stress protein, UspA family</fullName>
    </submittedName>
</protein>
<dbReference type="Pfam" id="PF00582">
    <property type="entry name" value="Usp"/>
    <property type="match status" value="1"/>
</dbReference>
<sequence>MKNILIPTDFSDNSWNAIVYGLTLFEKERCQFYLLHVEDLGMYAFNDTATLPYNSTIDKKQIDRSKAKLKSLLGRIYEKFPGTNHSFGILVEYDFLVDAIKKQVSEKKIDLIIMGTKGASSLNKDIVGSHTSDVITRVKCPLLVIPEKAKAKIPQEIAFPTDYRIFYPLNVLVTLMDLAQKHGASIRCLHAVKEHFEHLDQEQLKNKELLDDYFDKFNHSFHQVTSKRLDKAVQCFTESRDIDMIAMVAKNLNFFQQILFKPTVAEISYHTHIPFLVLHEQIS</sequence>
<reference evidence="3 4" key="1">
    <citation type="submission" date="2016-10" db="EMBL/GenBank/DDBJ databases">
        <authorList>
            <person name="de Groot N.N."/>
        </authorList>
    </citation>
    <scope>NUCLEOTIDE SEQUENCE [LARGE SCALE GENOMIC DNA]</scope>
    <source>
        <strain evidence="3 4">CGMCC 1.6114</strain>
    </source>
</reference>
<name>A0A1I6RMX8_9FLAO</name>
<comment type="similarity">
    <text evidence="1">Belongs to the universal stress protein A family.</text>
</comment>
<evidence type="ECO:0000259" key="2">
    <source>
        <dbReference type="Pfam" id="PF00582"/>
    </source>
</evidence>
<evidence type="ECO:0000256" key="1">
    <source>
        <dbReference type="ARBA" id="ARBA00008791"/>
    </source>
</evidence>